<protein>
    <submittedName>
        <fullName evidence="1">Uncharacterized protein</fullName>
    </submittedName>
</protein>
<evidence type="ECO:0000313" key="1">
    <source>
        <dbReference type="EMBL" id="CAE7272436.1"/>
    </source>
</evidence>
<accession>A0A812MNK9</accession>
<proteinExistence type="predicted"/>
<evidence type="ECO:0000313" key="2">
    <source>
        <dbReference type="Proteomes" id="UP000604046"/>
    </source>
</evidence>
<dbReference type="OrthoDB" id="414624at2759"/>
<dbReference type="Proteomes" id="UP000604046">
    <property type="component" value="Unassembled WGS sequence"/>
</dbReference>
<name>A0A812MNK9_9DINO</name>
<organism evidence="1 2">
    <name type="scientific">Symbiodinium natans</name>
    <dbReference type="NCBI Taxonomy" id="878477"/>
    <lineage>
        <taxon>Eukaryota</taxon>
        <taxon>Sar</taxon>
        <taxon>Alveolata</taxon>
        <taxon>Dinophyceae</taxon>
        <taxon>Suessiales</taxon>
        <taxon>Symbiodiniaceae</taxon>
        <taxon>Symbiodinium</taxon>
    </lineage>
</organism>
<keyword evidence="2" id="KW-1185">Reference proteome</keyword>
<gene>
    <name evidence="1" type="ORF">SNAT2548_LOCUS14454</name>
</gene>
<dbReference type="EMBL" id="CAJNDS010001680">
    <property type="protein sequence ID" value="CAE7272436.1"/>
    <property type="molecule type" value="Genomic_DNA"/>
</dbReference>
<dbReference type="AlphaFoldDB" id="A0A812MNK9"/>
<comment type="caution">
    <text evidence="1">The sequence shown here is derived from an EMBL/GenBank/DDBJ whole genome shotgun (WGS) entry which is preliminary data.</text>
</comment>
<sequence>MHCLFTDGCGAPTAAKPHHEEVTPVAVLRDESEIASSPTELVFSADPALPVAFLTFSRPNGGSDVLEFTSRPLGFRISQTYPYTVTDVAAGPGRSAQPGCKLHAVGVDVQGIPGEISPYSSTFEKIVKPVKAEDEDFVDDVSQYLSEKHFVQERQKFHMRSKYRLAYYFLSRFVRTIEVMTDGNLHYLHFCLPVTAMWYVYGEAKQNILDTVPFNSPDIKARYFIRMCFVEGAGHCKSLLFMSKRLTHKNHQPNPSYLFSYIRRVSISTASPS</sequence>
<reference evidence="1" key="1">
    <citation type="submission" date="2021-02" db="EMBL/GenBank/DDBJ databases">
        <authorList>
            <person name="Dougan E. K."/>
            <person name="Rhodes N."/>
            <person name="Thang M."/>
            <person name="Chan C."/>
        </authorList>
    </citation>
    <scope>NUCLEOTIDE SEQUENCE</scope>
</reference>